<dbReference type="AlphaFoldDB" id="A0A1L8CLD1"/>
<sequence>MEPEHHTYLARAVRIFELTRRKRFSKAALSELVDGDPDPAVLELIIEQYGIKPPKTQFSKKMIALAYKRALQRARESGLA</sequence>
<comment type="caution">
    <text evidence="1">The sequence shown here is derived from an EMBL/GenBank/DDBJ whole genome shotgun (WGS) entry which is preliminary data.</text>
</comment>
<evidence type="ECO:0000313" key="1">
    <source>
        <dbReference type="EMBL" id="GAV19649.1"/>
    </source>
</evidence>
<dbReference type="OrthoDB" id="5296637at2"/>
<organism evidence="1 2">
    <name type="scientific">Mariprofundus micogutta</name>
    <dbReference type="NCBI Taxonomy" id="1921010"/>
    <lineage>
        <taxon>Bacteria</taxon>
        <taxon>Pseudomonadati</taxon>
        <taxon>Pseudomonadota</taxon>
        <taxon>Candidatius Mariprofundia</taxon>
        <taxon>Mariprofundales</taxon>
        <taxon>Mariprofundaceae</taxon>
        <taxon>Mariprofundus</taxon>
    </lineage>
</organism>
<reference evidence="1 2" key="1">
    <citation type="journal article" date="2017" name="Arch. Microbiol.">
        <title>Mariprofundus micogutta sp. nov., a novel iron-oxidizing zetaproteobacterium isolated from a deep-sea hydrothermal field at the Bayonnaise knoll of the Izu-Ogasawara arc, and a description of Mariprofundales ord. nov. and Zetaproteobacteria classis nov.</title>
        <authorList>
            <person name="Makita H."/>
            <person name="Tanaka E."/>
            <person name="Mitsunobu S."/>
            <person name="Miyazaki M."/>
            <person name="Nunoura T."/>
            <person name="Uematsu K."/>
            <person name="Takaki Y."/>
            <person name="Nishi S."/>
            <person name="Shimamura S."/>
            <person name="Takai K."/>
        </authorList>
    </citation>
    <scope>NUCLEOTIDE SEQUENCE [LARGE SCALE GENOMIC DNA]</scope>
    <source>
        <strain evidence="1 2">ET2</strain>
    </source>
</reference>
<dbReference type="RefSeq" id="WP_072658885.1">
    <property type="nucleotide sequence ID" value="NZ_BDFD01000003.1"/>
</dbReference>
<gene>
    <name evidence="1" type="ORF">MMIC_P0598</name>
</gene>
<dbReference type="EMBL" id="BDFD01000003">
    <property type="protein sequence ID" value="GAV19649.1"/>
    <property type="molecule type" value="Genomic_DNA"/>
</dbReference>
<evidence type="ECO:0000313" key="2">
    <source>
        <dbReference type="Proteomes" id="UP000231632"/>
    </source>
</evidence>
<keyword evidence="2" id="KW-1185">Reference proteome</keyword>
<dbReference type="Proteomes" id="UP000231632">
    <property type="component" value="Unassembled WGS sequence"/>
</dbReference>
<protein>
    <submittedName>
        <fullName evidence="1">Uncharacterized protein</fullName>
    </submittedName>
</protein>
<proteinExistence type="predicted"/>
<name>A0A1L8CLD1_9PROT</name>
<accession>A0A1L8CLD1</accession>